<evidence type="ECO:0000313" key="3">
    <source>
        <dbReference type="Proteomes" id="UP000198304"/>
    </source>
</evidence>
<dbReference type="SUPFAM" id="SSF81606">
    <property type="entry name" value="PP2C-like"/>
    <property type="match status" value="1"/>
</dbReference>
<organism evidence="2 3">
    <name type="scientific">Anaerovirgula multivorans</name>
    <dbReference type="NCBI Taxonomy" id="312168"/>
    <lineage>
        <taxon>Bacteria</taxon>
        <taxon>Bacillati</taxon>
        <taxon>Bacillota</taxon>
        <taxon>Clostridia</taxon>
        <taxon>Peptostreptococcales</taxon>
        <taxon>Natronincolaceae</taxon>
        <taxon>Anaerovirgula</taxon>
    </lineage>
</organism>
<dbReference type="Pfam" id="PF07228">
    <property type="entry name" value="SpoIIE"/>
    <property type="match status" value="1"/>
</dbReference>
<name>A0A239J3R9_9FIRM</name>
<proteinExistence type="predicted"/>
<dbReference type="Gene3D" id="3.60.40.10">
    <property type="entry name" value="PPM-type phosphatase domain"/>
    <property type="match status" value="1"/>
</dbReference>
<dbReference type="InterPro" id="IPR001932">
    <property type="entry name" value="PPM-type_phosphatase-like_dom"/>
</dbReference>
<dbReference type="InterPro" id="IPR036457">
    <property type="entry name" value="PPM-type-like_dom_sf"/>
</dbReference>
<gene>
    <name evidence="2" type="ORF">SAMN05446037_103247</name>
</gene>
<evidence type="ECO:0000313" key="2">
    <source>
        <dbReference type="EMBL" id="SNT00098.1"/>
    </source>
</evidence>
<dbReference type="EMBL" id="FZOJ01000032">
    <property type="protein sequence ID" value="SNT00098.1"/>
    <property type="molecule type" value="Genomic_DNA"/>
</dbReference>
<keyword evidence="3" id="KW-1185">Reference proteome</keyword>
<reference evidence="2 3" key="1">
    <citation type="submission" date="2017-06" db="EMBL/GenBank/DDBJ databases">
        <authorList>
            <person name="Kim H.J."/>
            <person name="Triplett B.A."/>
        </authorList>
    </citation>
    <scope>NUCLEOTIDE SEQUENCE [LARGE SCALE GENOMIC DNA]</scope>
    <source>
        <strain evidence="2 3">SCA</strain>
    </source>
</reference>
<dbReference type="AlphaFoldDB" id="A0A239J3R9"/>
<feature type="domain" description="PPM-type phosphatase" evidence="1">
    <location>
        <begin position="30"/>
        <end position="221"/>
    </location>
</feature>
<accession>A0A239J3R9</accession>
<dbReference type="OrthoDB" id="1090916at2"/>
<sequence>MRYFIEVGHDQLNKKDEELCGDQVEIVRMDNGVIAVMSDGLGSGIKANILATLTAKIAATMLKNGASLSDVLDTIANTLPICKVRNIAYSTFTIIYAQYNGDVYIAEYDNPTVFYYRKKQKRIIKMIGNESIINDKKIIEMQCRLEDGDCIIAASDGVIHAGVGEILNYGWEWNHVAKYLEGTCTNNQNNAMMISKSLMTTCNDLYNGQPSDDATALVIKMKLPQIINVFTGPPLLREKDKLMVKKFTSSPGKRIICGGTAANIVSRELQRELTIDVSTITEGIPPTSIMQGFALITEGAITMKHALSYLKDYLNQPLSRESINQLKKRNGASMLANKLLNEGTHINFFLGHSLNSAHKKADTAYKLGTKFRVVGEIINTLRKLGKIVNIYYY</sequence>
<dbReference type="RefSeq" id="WP_089284840.1">
    <property type="nucleotide sequence ID" value="NZ_FZOJ01000032.1"/>
</dbReference>
<dbReference type="Proteomes" id="UP000198304">
    <property type="component" value="Unassembled WGS sequence"/>
</dbReference>
<protein>
    <submittedName>
        <fullName evidence="2">Stage II sporulation protein E (SpoIIE)</fullName>
    </submittedName>
</protein>
<evidence type="ECO:0000259" key="1">
    <source>
        <dbReference type="Pfam" id="PF07228"/>
    </source>
</evidence>